<keyword evidence="2" id="KW-1185">Reference proteome</keyword>
<reference evidence="1" key="1">
    <citation type="submission" date="2022-09" db="EMBL/GenBank/DDBJ databases">
        <title>Chromosome-level assembly of Trichoderma breve T069, a fungus used in development of biopesticide product.</title>
        <authorList>
            <person name="Lin R."/>
            <person name="Liu T."/>
        </authorList>
    </citation>
    <scope>NUCLEOTIDE SEQUENCE</scope>
    <source>
        <strain evidence="1">T069</strain>
    </source>
</reference>
<evidence type="ECO:0000313" key="1">
    <source>
        <dbReference type="EMBL" id="KAJ4855658.1"/>
    </source>
</evidence>
<evidence type="ECO:0000313" key="2">
    <source>
        <dbReference type="Proteomes" id="UP001140511"/>
    </source>
</evidence>
<comment type="caution">
    <text evidence="1">The sequence shown here is derived from an EMBL/GenBank/DDBJ whole genome shotgun (WGS) entry which is preliminary data.</text>
</comment>
<name>A0A9W9B931_9HYPO</name>
<dbReference type="GeneID" id="80870924"/>
<dbReference type="Proteomes" id="UP001140511">
    <property type="component" value="Unassembled WGS sequence"/>
</dbReference>
<gene>
    <name evidence="1" type="ORF">T069G_09026</name>
</gene>
<organism evidence="1 2">
    <name type="scientific">Trichoderma breve</name>
    <dbReference type="NCBI Taxonomy" id="2034170"/>
    <lineage>
        <taxon>Eukaryota</taxon>
        <taxon>Fungi</taxon>
        <taxon>Dikarya</taxon>
        <taxon>Ascomycota</taxon>
        <taxon>Pezizomycotina</taxon>
        <taxon>Sordariomycetes</taxon>
        <taxon>Hypocreomycetidae</taxon>
        <taxon>Hypocreales</taxon>
        <taxon>Hypocreaceae</taxon>
        <taxon>Trichoderma</taxon>
    </lineage>
</organism>
<protein>
    <submittedName>
        <fullName evidence="1">Uncharacterized protein</fullName>
    </submittedName>
</protein>
<proteinExistence type="predicted"/>
<dbReference type="EMBL" id="JAOPEN010000006">
    <property type="protein sequence ID" value="KAJ4855658.1"/>
    <property type="molecule type" value="Genomic_DNA"/>
</dbReference>
<dbReference type="RefSeq" id="XP_056024714.1">
    <property type="nucleotide sequence ID" value="XM_056176236.1"/>
</dbReference>
<accession>A0A9W9B931</accession>
<sequence>MALHRALLRGNGFYDVLVPSADEVDQLADQLANSNLDIGVTDMGELLLPKRLPVIDLIDLPQEHLNALIEEALSADRQRFVKYLSERRLGLGAITAVSACVSRNASAVFEFVRKCVDAVSVVRMGTFA</sequence>
<dbReference type="AlphaFoldDB" id="A0A9W9B931"/>